<keyword evidence="4" id="KW-1185">Reference proteome</keyword>
<dbReference type="GO" id="GO:1901135">
    <property type="term" value="P:carbohydrate derivative metabolic process"/>
    <property type="evidence" value="ECO:0007669"/>
    <property type="project" value="InterPro"/>
</dbReference>
<feature type="domain" description="HTH rpiR-type" evidence="1">
    <location>
        <begin position="1"/>
        <end position="77"/>
    </location>
</feature>
<dbReference type="RefSeq" id="WP_143923145.1">
    <property type="nucleotide sequence ID" value="NZ_VLTK01000007.1"/>
</dbReference>
<dbReference type="Gene3D" id="3.40.50.10490">
    <property type="entry name" value="Glucose-6-phosphate isomerase like protein, domain 1"/>
    <property type="match status" value="1"/>
</dbReference>
<dbReference type="InterPro" id="IPR000281">
    <property type="entry name" value="HTH_RpiR"/>
</dbReference>
<gene>
    <name evidence="3" type="ORF">FO013_13845</name>
</gene>
<evidence type="ECO:0000259" key="2">
    <source>
        <dbReference type="PROSITE" id="PS51464"/>
    </source>
</evidence>
<dbReference type="InterPro" id="IPR036388">
    <property type="entry name" value="WH-like_DNA-bd_sf"/>
</dbReference>
<dbReference type="SUPFAM" id="SSF46689">
    <property type="entry name" value="Homeodomain-like"/>
    <property type="match status" value="1"/>
</dbReference>
<feature type="domain" description="SIS" evidence="2">
    <location>
        <begin position="130"/>
        <end position="267"/>
    </location>
</feature>
<organism evidence="3 4">
    <name type="scientific">Brevibacterium aurantiacum</name>
    <dbReference type="NCBI Taxonomy" id="273384"/>
    <lineage>
        <taxon>Bacteria</taxon>
        <taxon>Bacillati</taxon>
        <taxon>Actinomycetota</taxon>
        <taxon>Actinomycetes</taxon>
        <taxon>Micrococcales</taxon>
        <taxon>Brevibacteriaceae</taxon>
        <taxon>Brevibacterium</taxon>
    </lineage>
</organism>
<dbReference type="EMBL" id="VLTK01000007">
    <property type="protein sequence ID" value="TSI15099.1"/>
    <property type="molecule type" value="Genomic_DNA"/>
</dbReference>
<dbReference type="InterPro" id="IPR046348">
    <property type="entry name" value="SIS_dom_sf"/>
</dbReference>
<dbReference type="InterPro" id="IPR001347">
    <property type="entry name" value="SIS_dom"/>
</dbReference>
<accession>A0A556CCD0</accession>
<evidence type="ECO:0000313" key="3">
    <source>
        <dbReference type="EMBL" id="TSI15099.1"/>
    </source>
</evidence>
<evidence type="ECO:0000259" key="1">
    <source>
        <dbReference type="PROSITE" id="PS51071"/>
    </source>
</evidence>
<dbReference type="GO" id="GO:0097367">
    <property type="term" value="F:carbohydrate derivative binding"/>
    <property type="evidence" value="ECO:0007669"/>
    <property type="project" value="InterPro"/>
</dbReference>
<protein>
    <submittedName>
        <fullName evidence="3">MurR/RpiR family transcriptional regulator</fullName>
    </submittedName>
</protein>
<reference evidence="3 4" key="1">
    <citation type="submission" date="2019-07" db="EMBL/GenBank/DDBJ databases">
        <title>Draft genome sequence of Brevibacterium aurantiacum XU54 isolated from Xinjiang China.</title>
        <authorList>
            <person name="Xu X."/>
        </authorList>
    </citation>
    <scope>NUCLEOTIDE SEQUENCE [LARGE SCALE GENOMIC DNA]</scope>
    <source>
        <strain evidence="3 4">XU54</strain>
    </source>
</reference>
<dbReference type="AlphaFoldDB" id="A0A556CCD0"/>
<proteinExistence type="predicted"/>
<dbReference type="GO" id="GO:0003677">
    <property type="term" value="F:DNA binding"/>
    <property type="evidence" value="ECO:0007669"/>
    <property type="project" value="InterPro"/>
</dbReference>
<dbReference type="PROSITE" id="PS51071">
    <property type="entry name" value="HTH_RPIR"/>
    <property type="match status" value="1"/>
</dbReference>
<dbReference type="OrthoDB" id="370421at2"/>
<comment type="caution">
    <text evidence="3">The sequence shown here is derived from an EMBL/GenBank/DDBJ whole genome shotgun (WGS) entry which is preliminary data.</text>
</comment>
<dbReference type="InterPro" id="IPR009057">
    <property type="entry name" value="Homeodomain-like_sf"/>
</dbReference>
<dbReference type="Gene3D" id="1.10.10.10">
    <property type="entry name" value="Winged helix-like DNA-binding domain superfamily/Winged helix DNA-binding domain"/>
    <property type="match status" value="1"/>
</dbReference>
<sequence length="296" mass="31666">MSENRPPQFDLTGLSAQEKRVGQFATREPLKFATSSVSAIAHWAGTSEATVIRAARSLGFTGIKEMKVAYAHSIDGELSLTATIRAQLDELASAGAGATPAQVATKVASDISDLLLRTASSLESDELSRTCAAIEQCTQTFLFGLGSARYIADYLSLSLDRLGFATSLISDAGHASADALAKLSESTPLIVFAPHAIFPEIEVVMRLALENATTMVLISQELPPPDLDSSIIHLPISSAVGTAATESAGAWLIADVIVAEIARRNSDAAVTQRQKIQKYRDQLTLTRSEVRRRRPR</sequence>
<dbReference type="GO" id="GO:0003700">
    <property type="term" value="F:DNA-binding transcription factor activity"/>
    <property type="evidence" value="ECO:0007669"/>
    <property type="project" value="InterPro"/>
</dbReference>
<dbReference type="InterPro" id="IPR047640">
    <property type="entry name" value="RpiR-like"/>
</dbReference>
<dbReference type="PROSITE" id="PS51464">
    <property type="entry name" value="SIS"/>
    <property type="match status" value="1"/>
</dbReference>
<dbReference type="SUPFAM" id="SSF53697">
    <property type="entry name" value="SIS domain"/>
    <property type="match status" value="1"/>
</dbReference>
<name>A0A556CCD0_BREAU</name>
<dbReference type="Pfam" id="PF01418">
    <property type="entry name" value="HTH_6"/>
    <property type="match status" value="1"/>
</dbReference>
<dbReference type="Proteomes" id="UP000316406">
    <property type="component" value="Unassembled WGS sequence"/>
</dbReference>
<evidence type="ECO:0000313" key="4">
    <source>
        <dbReference type="Proteomes" id="UP000316406"/>
    </source>
</evidence>
<dbReference type="PANTHER" id="PTHR30514">
    <property type="entry name" value="GLUCOKINASE"/>
    <property type="match status" value="1"/>
</dbReference>